<evidence type="ECO:0000313" key="4">
    <source>
        <dbReference type="Proteomes" id="UP000016666"/>
    </source>
</evidence>
<feature type="disulfide bond" evidence="5">
    <location>
        <begin position="37"/>
        <end position="54"/>
    </location>
</feature>
<dbReference type="SUPFAM" id="SSF57392">
    <property type="entry name" value="Defensin-like"/>
    <property type="match status" value="1"/>
</dbReference>
<keyword evidence="4" id="KW-1185">Reference proteome</keyword>
<protein>
    <recommendedName>
        <fullName evidence="2">Beta-defensin-like domain-containing protein</fullName>
    </recommendedName>
</protein>
<dbReference type="Proteomes" id="UP000016666">
    <property type="component" value="Unassembled WGS sequence"/>
</dbReference>
<feature type="domain" description="Beta-defensin-like" evidence="2">
    <location>
        <begin position="27"/>
        <end position="54"/>
    </location>
</feature>
<dbReference type="GO" id="GO:0005576">
    <property type="term" value="C:extracellular region"/>
    <property type="evidence" value="ECO:0007669"/>
    <property type="project" value="InterPro"/>
</dbReference>
<feature type="disulfide bond" evidence="5">
    <location>
        <begin position="32"/>
        <end position="47"/>
    </location>
</feature>
<reference evidence="4" key="1">
    <citation type="submission" date="2017-10" db="EMBL/GenBank/DDBJ databases">
        <title>A new Pekin duck reference genome.</title>
        <authorList>
            <person name="Hou Z.-C."/>
            <person name="Zhou Z.-K."/>
            <person name="Zhu F."/>
            <person name="Hou S.-S."/>
        </authorList>
    </citation>
    <scope>NUCLEOTIDE SEQUENCE [LARGE SCALE GENOMIC DNA]</scope>
</reference>
<dbReference type="STRING" id="8840.ENSAPLP00000021495"/>
<dbReference type="SMR" id="A0A493T764"/>
<dbReference type="AlphaFoldDB" id="A0A493T764"/>
<keyword evidence="1" id="KW-0732">Signal</keyword>
<evidence type="ECO:0000256" key="1">
    <source>
        <dbReference type="SAM" id="SignalP"/>
    </source>
</evidence>
<organism evidence="3 4">
    <name type="scientific">Anas platyrhynchos platyrhynchos</name>
    <name type="common">Northern mallard</name>
    <dbReference type="NCBI Taxonomy" id="8840"/>
    <lineage>
        <taxon>Eukaryota</taxon>
        <taxon>Metazoa</taxon>
        <taxon>Chordata</taxon>
        <taxon>Craniata</taxon>
        <taxon>Vertebrata</taxon>
        <taxon>Euteleostomi</taxon>
        <taxon>Archelosauria</taxon>
        <taxon>Archosauria</taxon>
        <taxon>Dinosauria</taxon>
        <taxon>Saurischia</taxon>
        <taxon>Theropoda</taxon>
        <taxon>Coelurosauria</taxon>
        <taxon>Aves</taxon>
        <taxon>Neognathae</taxon>
        <taxon>Galloanserae</taxon>
        <taxon>Anseriformes</taxon>
        <taxon>Anatidae</taxon>
        <taxon>Anatinae</taxon>
        <taxon>Anas</taxon>
    </lineage>
</organism>
<dbReference type="OMA" id="QFAERQI"/>
<reference evidence="3" key="4">
    <citation type="submission" date="2025-09" db="UniProtKB">
        <authorList>
            <consortium name="Ensembl"/>
        </authorList>
    </citation>
    <scope>IDENTIFICATION</scope>
</reference>
<dbReference type="InterPro" id="IPR001855">
    <property type="entry name" value="Defensin_beta-like"/>
</dbReference>
<dbReference type="GO" id="GO:0006952">
    <property type="term" value="P:defense response"/>
    <property type="evidence" value="ECO:0007669"/>
    <property type="project" value="InterPro"/>
</dbReference>
<evidence type="ECO:0007829" key="5">
    <source>
        <dbReference type="PDB" id="7LZL"/>
    </source>
</evidence>
<dbReference type="Pfam" id="PF00711">
    <property type="entry name" value="Defensin_beta"/>
    <property type="match status" value="1"/>
</dbReference>
<proteinExistence type="evidence at protein level"/>
<keyword evidence="5" id="KW-0002">3D-structure</keyword>
<reference evidence="5" key="2">
    <citation type="submission" date="2021-03" db="PDB data bank">
        <title>Relation between structure and function of three avian beta-defensin 3b variants from mallard (Anas platyrhynchos).</title>
        <authorList>
            <person name="Helin A.S."/>
            <person name="Chapman J.R."/>
            <person name="Tolf C."/>
            <person name="Aarts L."/>
            <person name="Bususu I."/>
            <person name="Rosengren K.J."/>
            <person name="Andersson H.S."/>
            <person name="Waldenstrom J."/>
        </authorList>
    </citation>
    <scope>STRUCTURE BY NMR OF 28-55</scope>
    <scope>DISULFIDE BONDS</scope>
</reference>
<dbReference type="Ensembl" id="ENSAPLT00000020950.1">
    <property type="protein sequence ID" value="ENSAPLP00000021495.1"/>
    <property type="gene ID" value="ENSAPLG00000019250.1"/>
</dbReference>
<reference evidence="3" key="3">
    <citation type="submission" date="2025-08" db="UniProtKB">
        <authorList>
            <consortium name="Ensembl"/>
        </authorList>
    </citation>
    <scope>IDENTIFICATION</scope>
</reference>
<evidence type="ECO:0000259" key="2">
    <source>
        <dbReference type="Pfam" id="PF00711"/>
    </source>
</evidence>
<sequence>MKILFLLLSFFLLFLQGDAGERGRREIRGGNCRFGRCQFAERQIGRCSAFQPCCGSPVWG</sequence>
<dbReference type="PDB" id="7LZL">
    <property type="method" value="NMR"/>
    <property type="chains" value="A=28-55"/>
</dbReference>
<accession>A0A493T764</accession>
<evidence type="ECO:0000313" key="3">
    <source>
        <dbReference type="Ensembl" id="ENSAPLP00000021495.1"/>
    </source>
</evidence>
<name>A0A493T764_ANAPP</name>
<feature type="chain" id="PRO_5019721458" description="Beta-defensin-like domain-containing protein" evidence="1">
    <location>
        <begin position="20"/>
        <end position="60"/>
    </location>
</feature>
<feature type="signal peptide" evidence="1">
    <location>
        <begin position="1"/>
        <end position="19"/>
    </location>
</feature>